<dbReference type="GO" id="GO:0150105">
    <property type="term" value="P:protein localization to cell-cell junction"/>
    <property type="evidence" value="ECO:0007669"/>
    <property type="project" value="TreeGrafter"/>
</dbReference>
<keyword evidence="8" id="KW-1003">Cell membrane</keyword>
<evidence type="ECO:0000256" key="17">
    <source>
        <dbReference type="ARBA" id="ARBA00077376"/>
    </source>
</evidence>
<evidence type="ECO:0000256" key="2">
    <source>
        <dbReference type="ARBA" id="ARBA00004413"/>
    </source>
</evidence>
<evidence type="ECO:0000313" key="25">
    <source>
        <dbReference type="RefSeq" id="XP_027471234.2"/>
    </source>
</evidence>
<dbReference type="GO" id="GO:0009986">
    <property type="term" value="C:cell surface"/>
    <property type="evidence" value="ECO:0007669"/>
    <property type="project" value="UniProtKB-ARBA"/>
</dbReference>
<feature type="compositionally biased region" description="Acidic residues" evidence="20">
    <location>
        <begin position="999"/>
        <end position="1011"/>
    </location>
</feature>
<name>A0A6J2EQJ6_ZALCA</name>
<organism evidence="24 25">
    <name type="scientific">Zalophus californianus</name>
    <name type="common">California sealion</name>
    <dbReference type="NCBI Taxonomy" id="9704"/>
    <lineage>
        <taxon>Eukaryota</taxon>
        <taxon>Metazoa</taxon>
        <taxon>Chordata</taxon>
        <taxon>Craniata</taxon>
        <taxon>Vertebrata</taxon>
        <taxon>Euteleostomi</taxon>
        <taxon>Mammalia</taxon>
        <taxon>Eutheria</taxon>
        <taxon>Laurasiatheria</taxon>
        <taxon>Carnivora</taxon>
        <taxon>Caniformia</taxon>
        <taxon>Pinnipedia</taxon>
        <taxon>Otariidae</taxon>
        <taxon>Zalophus</taxon>
    </lineage>
</organism>
<dbReference type="GO" id="GO:0005912">
    <property type="term" value="C:adherens junction"/>
    <property type="evidence" value="ECO:0007669"/>
    <property type="project" value="UniProtKB-SubCell"/>
</dbReference>
<dbReference type="FunFam" id="2.30.42.10:FF:000013">
    <property type="entry name" value="Putative tight junction protein ZO-1"/>
    <property type="match status" value="1"/>
</dbReference>
<dbReference type="PROSITE" id="PS50106">
    <property type="entry name" value="PDZ"/>
    <property type="match status" value="3"/>
</dbReference>
<dbReference type="GO" id="GO:0005923">
    <property type="term" value="C:bicellular tight junction"/>
    <property type="evidence" value="ECO:0007669"/>
    <property type="project" value="UniProtKB-SubCell"/>
</dbReference>
<evidence type="ECO:0000313" key="24">
    <source>
        <dbReference type="Proteomes" id="UP000515165"/>
    </source>
</evidence>
<comment type="subcellular location">
    <subcellularLocation>
        <location evidence="4">Cell junction</location>
        <location evidence="4">Adherens junction</location>
    </subcellularLocation>
    <subcellularLocation>
        <location evidence="3">Cell junction</location>
        <location evidence="3">Tight junction</location>
    </subcellularLocation>
    <subcellularLocation>
        <location evidence="2">Cell membrane</location>
        <topology evidence="2">Peripheral membrane protein</topology>
        <orientation evidence="2">Cytoplasmic side</orientation>
    </subcellularLocation>
    <subcellularLocation>
        <location evidence="1">Nucleus</location>
    </subcellularLocation>
</comment>
<evidence type="ECO:0000256" key="1">
    <source>
        <dbReference type="ARBA" id="ARBA00004123"/>
    </source>
</evidence>
<evidence type="ECO:0000256" key="20">
    <source>
        <dbReference type="SAM" id="MobiDB-lite"/>
    </source>
</evidence>
<evidence type="ECO:0000256" key="14">
    <source>
        <dbReference type="ARBA" id="ARBA00053250"/>
    </source>
</evidence>
<accession>A0A6J2EQJ6</accession>
<feature type="compositionally biased region" description="Basic and acidic residues" evidence="20">
    <location>
        <begin position="178"/>
        <end position="262"/>
    </location>
</feature>
<evidence type="ECO:0000256" key="10">
    <source>
        <dbReference type="ARBA" id="ARBA00022737"/>
    </source>
</evidence>
<keyword evidence="10" id="KW-0677">Repeat</keyword>
<dbReference type="GO" id="GO:0098609">
    <property type="term" value="P:cell-cell adhesion"/>
    <property type="evidence" value="ECO:0007669"/>
    <property type="project" value="TreeGrafter"/>
</dbReference>
<keyword evidence="24" id="KW-1185">Reference proteome</keyword>
<dbReference type="InterPro" id="IPR005417">
    <property type="entry name" value="ZO"/>
</dbReference>
<dbReference type="CDD" id="cd06727">
    <property type="entry name" value="PDZ1_ZO1-like"/>
    <property type="match status" value="1"/>
</dbReference>
<dbReference type="GO" id="GO:0050839">
    <property type="term" value="F:cell adhesion molecule binding"/>
    <property type="evidence" value="ECO:0007669"/>
    <property type="project" value="TreeGrafter"/>
</dbReference>
<dbReference type="PRINTS" id="PR01597">
    <property type="entry name" value="ZONOCCLUDNS"/>
</dbReference>
<dbReference type="FunFam" id="2.30.30.40:FF:000081">
    <property type="entry name" value="Tight junction protein ZO-2 isoform 2"/>
    <property type="match status" value="1"/>
</dbReference>
<feature type="domain" description="SH3" evidence="21">
    <location>
        <begin position="616"/>
        <end position="681"/>
    </location>
</feature>
<dbReference type="Gene3D" id="2.30.42.10">
    <property type="match status" value="3"/>
</dbReference>
<keyword evidence="6" id="KW-0796">Tight junction</keyword>
<dbReference type="InterPro" id="IPR005419">
    <property type="entry name" value="ZO-2"/>
</dbReference>
<keyword evidence="9" id="KW-0597">Phosphoprotein</keyword>
<dbReference type="FunFam" id="2.30.42.10:FF:000009">
    <property type="entry name" value="Putative tight junction protein ZO-1"/>
    <property type="match status" value="1"/>
</dbReference>
<sequence>MKTAQVLQRMWIQAVKKFGRLKGHAPGMEELIWEQYTVTLQKDSKRGFGIAVSGGRDNPHFENGETSIVISDVLPGGPADGLLQENDRVVMVNGTPMEDVLHSFAVQQLRKSGKIAAIVVKRPRKVQLAPPQGSPPVDEDDRAFEVMDEFDGRSARSGYSERSGRGSHGGRSHSWADSPERGRPHERARSRERERSRGRSLERGLDADGYGRAREHSRGRSLERGLDHDECGRARERSRGRSTDRAYDQYDQAYDRGYDSAYDRTYSPEADYGHRAQPDARYSAPRSRSREHLHSRSPSPELRRRPDHAGPPDSDRPIGVLLMKSKANEEYGLRLGSQIFIKEMTRTGLATKDGNLHEGDIILKINGTVTENMSLTDARKLIEKSRGKLQLVVLRDSKQTLINIPSLDDSDSEIEDISEIESNRSFSPEERRQQYSDYDYHSSNEKLKERPNSREDMQNRWSRMGATPTPFKSTGDIAAAVGTENSKEPRYQEEPPAPQPKAAPRTFLRPSPEDEAIYGPNTKMVRFKKGDSVGLRLAGGNDVGIFVAGIQEGTSAEQEGLQEGDQILKVNTQDFRGLVREDAVLYLLEIPKGEMVTILAQSRADVYRDILACGRGDSFFIRSHFECEKETPQSLAFTRGEVFRVVDTLYDGKLGHWLAVRIGNELEKGLIPNKSRAEQMASVQNAQRDNAGDRADFWRMRGQRSGVKKNLRKSREDLTAVVSVSTKFPAYERVLLREAGFKRPVVLFGPIADIALEKLANELPDLFQTAKTEPKDAGSEKSSGVVRLNTVRQIIEQDKHALLDVTPKAVDLLNYTQWFPIVIFFNPDSRQGVKTLRQRLNPTSNKSSRKLYDQANKLKKTCAHLFTATINLNSANDSWFGSLKDTIQHQQGEAVWVSEGKMEGMDDDPEDRMSYLTAMGADYLSCDSRLISDFEDTDGEGGAYTDNELDEPAEEPLVSSITRSSEPVQHEEAKTQNREESFDFSRSHEYKSSPSAAAECEEVGEGSEEQEGTPKSVLGKVKIFEKMDHKARLQRMQELQEAQNARIEIAQKHPDIYAVPIKTHKPDPGLSQHTSSRPPEPQKGPSRLYQDPRGSYSSDAEEEEYRQQLSEHSKRGYYSQPSRYRDTEL</sequence>
<evidence type="ECO:0000256" key="3">
    <source>
        <dbReference type="ARBA" id="ARBA00004435"/>
    </source>
</evidence>
<evidence type="ECO:0000256" key="15">
    <source>
        <dbReference type="ARBA" id="ARBA00074329"/>
    </source>
</evidence>
<keyword evidence="12" id="KW-0472">Membrane</keyword>
<dbReference type="CTD" id="9414"/>
<feature type="region of interest" description="Disordered" evidence="20">
    <location>
        <begin position="1055"/>
        <end position="1129"/>
    </location>
</feature>
<dbReference type="Pfam" id="PF07653">
    <property type="entry name" value="SH3_2"/>
    <property type="match status" value="1"/>
</dbReference>
<feature type="compositionally biased region" description="Basic and acidic residues" evidence="20">
    <location>
        <begin position="301"/>
        <end position="316"/>
    </location>
</feature>
<dbReference type="Pfam" id="PF00595">
    <property type="entry name" value="PDZ"/>
    <property type="match status" value="3"/>
</dbReference>
<dbReference type="SUPFAM" id="SSF50156">
    <property type="entry name" value="PDZ domain-like"/>
    <property type="match status" value="3"/>
</dbReference>
<dbReference type="GeneID" id="113934445"/>
<dbReference type="PANTHER" id="PTHR13865">
    <property type="entry name" value="TIGHT JUNCTION PROTEIN"/>
    <property type="match status" value="1"/>
</dbReference>
<feature type="domain" description="Guanylate kinase-like" evidence="22">
    <location>
        <begin position="786"/>
        <end position="888"/>
    </location>
</feature>
<dbReference type="CDD" id="cd12027">
    <property type="entry name" value="SH3_ZO-2"/>
    <property type="match status" value="1"/>
</dbReference>
<keyword evidence="11" id="KW-0965">Cell junction</keyword>
<proteinExistence type="inferred from homology"/>
<dbReference type="PROSITE" id="PS50052">
    <property type="entry name" value="GUANYLATE_KINASE_2"/>
    <property type="match status" value="1"/>
</dbReference>
<feature type="compositionally biased region" description="Basic and acidic residues" evidence="20">
    <location>
        <begin position="968"/>
        <end position="991"/>
    </location>
</feature>
<comment type="similarity">
    <text evidence="5">Belongs to the MAGUK family.</text>
</comment>
<dbReference type="FunFam" id="2.30.42.10:FF:000075">
    <property type="entry name" value="Tight junction protein ZO-2 isoform 2"/>
    <property type="match status" value="1"/>
</dbReference>
<dbReference type="GO" id="GO:0045216">
    <property type="term" value="P:cell-cell junction organization"/>
    <property type="evidence" value="ECO:0007669"/>
    <property type="project" value="TreeGrafter"/>
</dbReference>
<dbReference type="SUPFAM" id="SSF50044">
    <property type="entry name" value="SH3-domain"/>
    <property type="match status" value="1"/>
</dbReference>
<evidence type="ECO:0000256" key="19">
    <source>
        <dbReference type="PROSITE-ProRule" id="PRU00192"/>
    </source>
</evidence>
<dbReference type="GO" id="GO:1905605">
    <property type="term" value="P:positive regulation of blood-brain barrier permeability"/>
    <property type="evidence" value="ECO:0007669"/>
    <property type="project" value="TreeGrafter"/>
</dbReference>
<dbReference type="SMART" id="SM00228">
    <property type="entry name" value="PDZ"/>
    <property type="match status" value="3"/>
</dbReference>
<dbReference type="InterPro" id="IPR008145">
    <property type="entry name" value="GK/Ca_channel_bsu"/>
</dbReference>
<dbReference type="AlphaFoldDB" id="A0A6J2EQJ6"/>
<feature type="domain" description="PDZ" evidence="23">
    <location>
        <begin position="37"/>
        <end position="124"/>
    </location>
</feature>
<dbReference type="InterPro" id="IPR001452">
    <property type="entry name" value="SH3_domain"/>
</dbReference>
<dbReference type="Pfam" id="PF00625">
    <property type="entry name" value="Guanylate_kin"/>
    <property type="match status" value="1"/>
</dbReference>
<evidence type="ECO:0000256" key="11">
    <source>
        <dbReference type="ARBA" id="ARBA00022949"/>
    </source>
</evidence>
<dbReference type="Proteomes" id="UP000515165">
    <property type="component" value="Chromosome 13"/>
</dbReference>
<evidence type="ECO:0000256" key="16">
    <source>
        <dbReference type="ARBA" id="ARBA00075184"/>
    </source>
</evidence>
<dbReference type="SUPFAM" id="SSF52540">
    <property type="entry name" value="P-loop containing nucleoside triphosphate hydrolases"/>
    <property type="match status" value="1"/>
</dbReference>
<dbReference type="InterPro" id="IPR001478">
    <property type="entry name" value="PDZ"/>
</dbReference>
<dbReference type="Gene3D" id="2.30.30.40">
    <property type="entry name" value="SH3 Domains"/>
    <property type="match status" value="1"/>
</dbReference>
<dbReference type="Gene3D" id="3.40.50.300">
    <property type="entry name" value="P-loop containing nucleotide triphosphate hydrolases"/>
    <property type="match status" value="1"/>
</dbReference>
<feature type="domain" description="PDZ" evidence="23">
    <location>
        <begin position="319"/>
        <end position="397"/>
    </location>
</feature>
<dbReference type="CDD" id="cd06728">
    <property type="entry name" value="PDZ2_ZO1-like_ds"/>
    <property type="match status" value="1"/>
</dbReference>
<feature type="region of interest" description="Disordered" evidence="20">
    <location>
        <begin position="484"/>
        <end position="518"/>
    </location>
</feature>
<dbReference type="GO" id="GO:0090557">
    <property type="term" value="P:establishment of endothelial intestinal barrier"/>
    <property type="evidence" value="ECO:0007669"/>
    <property type="project" value="TreeGrafter"/>
</dbReference>
<feature type="domain" description="PDZ" evidence="23">
    <location>
        <begin position="521"/>
        <end position="602"/>
    </location>
</feature>
<reference evidence="25" key="1">
    <citation type="submission" date="2025-08" db="UniProtKB">
        <authorList>
            <consortium name="RefSeq"/>
        </authorList>
    </citation>
    <scope>IDENTIFICATION</scope>
    <source>
        <tissue evidence="25">Blood</tissue>
    </source>
</reference>
<feature type="region of interest" description="Disordered" evidence="20">
    <location>
        <begin position="150"/>
        <end position="318"/>
    </location>
</feature>
<evidence type="ECO:0000256" key="18">
    <source>
        <dbReference type="ARBA" id="ARBA00081577"/>
    </source>
</evidence>
<feature type="compositionally biased region" description="Basic and acidic residues" evidence="20">
    <location>
        <begin position="427"/>
        <end position="457"/>
    </location>
</feature>
<dbReference type="RefSeq" id="XP_027471234.2">
    <property type="nucleotide sequence ID" value="XM_027615433.2"/>
</dbReference>
<protein>
    <recommendedName>
        <fullName evidence="15">Tight junction protein 2</fullName>
    </recommendedName>
    <alternativeName>
        <fullName evidence="16">Tight junction protein ZO-2</fullName>
    </alternativeName>
    <alternativeName>
        <fullName evidence="18">Zona occludens protein 2</fullName>
    </alternativeName>
    <alternativeName>
        <fullName evidence="17">Zonula occludens protein 2</fullName>
    </alternativeName>
</protein>
<comment type="function">
    <text evidence="14">Plays a role in tight junctions and adherens junctions. Acts as a positive regulator of RANKL-induced osteoclast differentiation, potentially via mediating downstream transcriptional activity.</text>
</comment>
<dbReference type="InterPro" id="IPR035598">
    <property type="entry name" value="ZO-2_SH3"/>
</dbReference>
<evidence type="ECO:0000256" key="4">
    <source>
        <dbReference type="ARBA" id="ARBA00004536"/>
    </source>
</evidence>
<dbReference type="PRINTS" id="PR01599">
    <property type="entry name" value="ZONOCCLUDNS2"/>
</dbReference>
<dbReference type="GO" id="GO:0005886">
    <property type="term" value="C:plasma membrane"/>
    <property type="evidence" value="ECO:0007669"/>
    <property type="project" value="UniProtKB-SubCell"/>
</dbReference>
<dbReference type="InterPro" id="IPR027417">
    <property type="entry name" value="P-loop_NTPase"/>
</dbReference>
<gene>
    <name evidence="25" type="primary">TJP2</name>
</gene>
<dbReference type="InterPro" id="IPR036034">
    <property type="entry name" value="PDZ_sf"/>
</dbReference>
<dbReference type="InterPro" id="IPR008144">
    <property type="entry name" value="Guanylate_kin-like_dom"/>
</dbReference>
<evidence type="ECO:0000256" key="7">
    <source>
        <dbReference type="ARBA" id="ARBA00022443"/>
    </source>
</evidence>
<feature type="region of interest" description="Disordered" evidence="20">
    <location>
        <begin position="935"/>
        <end position="1020"/>
    </location>
</feature>
<evidence type="ECO:0000259" key="22">
    <source>
        <dbReference type="PROSITE" id="PS50052"/>
    </source>
</evidence>
<keyword evidence="7 19" id="KW-0728">SH3 domain</keyword>
<feature type="region of interest" description="Disordered" evidence="20">
    <location>
        <begin position="419"/>
        <end position="457"/>
    </location>
</feature>
<evidence type="ECO:0000256" key="12">
    <source>
        <dbReference type="ARBA" id="ARBA00023136"/>
    </source>
</evidence>
<dbReference type="SMART" id="SM00072">
    <property type="entry name" value="GuKc"/>
    <property type="match status" value="1"/>
</dbReference>
<dbReference type="GO" id="GO:0005634">
    <property type="term" value="C:nucleus"/>
    <property type="evidence" value="ECO:0007669"/>
    <property type="project" value="UniProtKB-SubCell"/>
</dbReference>
<dbReference type="PANTHER" id="PTHR13865:SF26">
    <property type="entry name" value="TIGHT JUNCTION PROTEIN ZO-2"/>
    <property type="match status" value="1"/>
</dbReference>
<feature type="compositionally biased region" description="Basic and acidic residues" evidence="20">
    <location>
        <begin position="1105"/>
        <end position="1114"/>
    </location>
</feature>
<dbReference type="PROSITE" id="PS50002">
    <property type="entry name" value="SH3"/>
    <property type="match status" value="1"/>
</dbReference>
<evidence type="ECO:0000256" key="5">
    <source>
        <dbReference type="ARBA" id="ARBA00007014"/>
    </source>
</evidence>
<dbReference type="CDD" id="cd06729">
    <property type="entry name" value="PDZ3_ZO1-like_domain"/>
    <property type="match status" value="1"/>
</dbReference>
<keyword evidence="13" id="KW-0539">Nucleus</keyword>
<evidence type="ECO:0000259" key="21">
    <source>
        <dbReference type="PROSITE" id="PS50002"/>
    </source>
</evidence>
<evidence type="ECO:0000259" key="23">
    <source>
        <dbReference type="PROSITE" id="PS50106"/>
    </source>
</evidence>
<evidence type="ECO:0000256" key="6">
    <source>
        <dbReference type="ARBA" id="ARBA00022427"/>
    </source>
</evidence>
<evidence type="ECO:0000256" key="8">
    <source>
        <dbReference type="ARBA" id="ARBA00022475"/>
    </source>
</evidence>
<dbReference type="FunFam" id="3.40.50.300:FF:000110">
    <property type="entry name" value="tight junction protein ZO-1 isoform X1"/>
    <property type="match status" value="1"/>
</dbReference>
<dbReference type="InterPro" id="IPR036028">
    <property type="entry name" value="SH3-like_dom_sf"/>
</dbReference>
<evidence type="ECO:0000256" key="9">
    <source>
        <dbReference type="ARBA" id="ARBA00022553"/>
    </source>
</evidence>
<evidence type="ECO:0000256" key="13">
    <source>
        <dbReference type="ARBA" id="ARBA00023242"/>
    </source>
</evidence>